<evidence type="ECO:0000256" key="1">
    <source>
        <dbReference type="SAM" id="MobiDB-lite"/>
    </source>
</evidence>
<accession>A0A7S1ZIB5</accession>
<dbReference type="EMBL" id="HBGO01018145">
    <property type="protein sequence ID" value="CAD9339949.1"/>
    <property type="molecule type" value="Transcribed_RNA"/>
</dbReference>
<evidence type="ECO:0000313" key="2">
    <source>
        <dbReference type="EMBL" id="CAD9339949.1"/>
    </source>
</evidence>
<gene>
    <name evidence="2" type="ORF">OSIN01602_LOCUS10406</name>
</gene>
<feature type="compositionally biased region" description="Basic and acidic residues" evidence="1">
    <location>
        <begin position="69"/>
        <end position="99"/>
    </location>
</feature>
<sequence length="106" mass="12218">MKEKVELMLSKLKKIDGELPERIEPLQQTIPIIEMALQKFHHFENASGGKDDELKIGLKLSQIEQAITSREEIKHKNEAEANRESERERKQSLPADKRFALFLGHG</sequence>
<name>A0A7S1ZIB5_TRICV</name>
<organism evidence="2">
    <name type="scientific">Trieres chinensis</name>
    <name type="common">Marine centric diatom</name>
    <name type="synonym">Odontella sinensis</name>
    <dbReference type="NCBI Taxonomy" id="1514140"/>
    <lineage>
        <taxon>Eukaryota</taxon>
        <taxon>Sar</taxon>
        <taxon>Stramenopiles</taxon>
        <taxon>Ochrophyta</taxon>
        <taxon>Bacillariophyta</taxon>
        <taxon>Mediophyceae</taxon>
        <taxon>Biddulphiophycidae</taxon>
        <taxon>Eupodiscales</taxon>
        <taxon>Parodontellaceae</taxon>
        <taxon>Trieres</taxon>
    </lineage>
</organism>
<proteinExistence type="predicted"/>
<reference evidence="2" key="1">
    <citation type="submission" date="2021-01" db="EMBL/GenBank/DDBJ databases">
        <authorList>
            <person name="Corre E."/>
            <person name="Pelletier E."/>
            <person name="Niang G."/>
            <person name="Scheremetjew M."/>
            <person name="Finn R."/>
            <person name="Kale V."/>
            <person name="Holt S."/>
            <person name="Cochrane G."/>
            <person name="Meng A."/>
            <person name="Brown T."/>
            <person name="Cohen L."/>
        </authorList>
    </citation>
    <scope>NUCLEOTIDE SEQUENCE</scope>
    <source>
        <strain evidence="2">Grunow 1884</strain>
    </source>
</reference>
<protein>
    <submittedName>
        <fullName evidence="2">Uncharacterized protein</fullName>
    </submittedName>
</protein>
<dbReference type="AlphaFoldDB" id="A0A7S1ZIB5"/>
<feature type="region of interest" description="Disordered" evidence="1">
    <location>
        <begin position="69"/>
        <end position="106"/>
    </location>
</feature>